<keyword evidence="1" id="KW-0732">Signal</keyword>
<organism evidence="2 3">
    <name type="scientific">Candidatus Seongchinamella marina</name>
    <dbReference type="NCBI Taxonomy" id="2518990"/>
    <lineage>
        <taxon>Bacteria</taxon>
        <taxon>Pseudomonadati</taxon>
        <taxon>Pseudomonadota</taxon>
        <taxon>Gammaproteobacteria</taxon>
        <taxon>Cellvibrionales</taxon>
        <taxon>Halieaceae</taxon>
        <taxon>Seongchinamella</taxon>
    </lineage>
</organism>
<feature type="signal peptide" evidence="1">
    <location>
        <begin position="1"/>
        <end position="17"/>
    </location>
</feature>
<keyword evidence="3" id="KW-1185">Reference proteome</keyword>
<feature type="chain" id="PRO_5045603455" description="Membrane dipeptidase (Peptidase family M19)" evidence="1">
    <location>
        <begin position="18"/>
        <end position="760"/>
    </location>
</feature>
<protein>
    <recommendedName>
        <fullName evidence="4">Membrane dipeptidase (Peptidase family M19)</fullName>
    </recommendedName>
</protein>
<proteinExistence type="predicted"/>
<dbReference type="EMBL" id="SHNP01000006">
    <property type="protein sequence ID" value="MCX2975111.1"/>
    <property type="molecule type" value="Genomic_DNA"/>
</dbReference>
<dbReference type="Proteomes" id="UP001143307">
    <property type="component" value="Unassembled WGS sequence"/>
</dbReference>
<dbReference type="Gene3D" id="3.20.20.140">
    <property type="entry name" value="Metal-dependent hydrolases"/>
    <property type="match status" value="1"/>
</dbReference>
<name>A0ABT3SYM8_9GAMM</name>
<dbReference type="PROSITE" id="PS51257">
    <property type="entry name" value="PROKAR_LIPOPROTEIN"/>
    <property type="match status" value="1"/>
</dbReference>
<accession>A0ABT3SYM8</accession>
<evidence type="ECO:0000313" key="3">
    <source>
        <dbReference type="Proteomes" id="UP001143307"/>
    </source>
</evidence>
<dbReference type="InterPro" id="IPR032466">
    <property type="entry name" value="Metal_Hydrolase"/>
</dbReference>
<comment type="caution">
    <text evidence="2">The sequence shown here is derived from an EMBL/GenBank/DDBJ whole genome shotgun (WGS) entry which is preliminary data.</text>
</comment>
<evidence type="ECO:0000313" key="2">
    <source>
        <dbReference type="EMBL" id="MCX2975111.1"/>
    </source>
</evidence>
<dbReference type="SUPFAM" id="SSF51556">
    <property type="entry name" value="Metallo-dependent hydrolases"/>
    <property type="match status" value="1"/>
</dbReference>
<evidence type="ECO:0008006" key="4">
    <source>
        <dbReference type="Google" id="ProtNLM"/>
    </source>
</evidence>
<reference evidence="2" key="1">
    <citation type="submission" date="2019-02" db="EMBL/GenBank/DDBJ databases">
        <authorList>
            <person name="Li S.-H."/>
        </authorList>
    </citation>
    <scope>NUCLEOTIDE SEQUENCE</scope>
    <source>
        <strain evidence="2">IMCC8485</strain>
    </source>
</reference>
<dbReference type="RefSeq" id="WP_279253772.1">
    <property type="nucleotide sequence ID" value="NZ_SHNP01000006.1"/>
</dbReference>
<sequence length="760" mass="83294">MSFSIFRWTIASAIALAVVGCSDGSDSRDAPPAETPTPADANAVFAVANGCYSISPDAGNKFIGAAFADDTYTADITDVNVAGRFLLRPSDLGKYLVYDQDRGYLVSDGQGLLRQMSLTSDTNEVDGTVVIEDRMQSEGEWQLFAVEDGRFRLQHIKSGAFIAADGTLVPEAQAADLDFMAQSDCADFPELTVNASGEIDVTEFEDGDLFGFVDSHSHLFTNLAFGGGGVFHGAPFHPLGVEHALPNCALSHGVDGRKDLMGSGFSDGGILSLASALITGELPEKNHDTEGYPQFTDWPNAPFSSTHQMQYYTWLERAYLSGLRLVVQHATTQETLCQLTTAVGAQANRYDCNDMVAVDRIIEATYDMERYIDAQSGGPGEGWFRIVLTPEAARAEISAGNLAVVLGIETSDLFDCFLSPRGAFERCSEQDVLDKLDEYHGKGVRVLFPVHKMDNGFSAGDGDRRVSDIGNYAHTGHYSNFVLCPDEFLNYDGGFDRGGVNFAELNQPRDEFDSMPPVNPEDFDADPVGFFFQSVGLLSGGSLEGEYCQNHGLTPLGEFLMSEMMKRGMVMEVDHFSRRSYKRAYEILVENEYPAVGTHGRDYNGLLYELGGVSTSGFGRCRDPEVAATTDDSFQRRLALMKEKNAYPGLGFGFDLNGFAGYPKPRFGELANCSQPQSDPITYPFKSFAGDITLEQPLVGERVLDFNTEGMVHLGLVAEYIEEVRRDGVSDEALEPLFRSAEGYIRVWETSERRALEMRQ</sequence>
<gene>
    <name evidence="2" type="ORF">EYC87_16115</name>
</gene>
<evidence type="ECO:0000256" key="1">
    <source>
        <dbReference type="SAM" id="SignalP"/>
    </source>
</evidence>